<dbReference type="RefSeq" id="WP_158253719.1">
    <property type="nucleotide sequence ID" value="NZ_PQWB01000065.1"/>
</dbReference>
<accession>A0A2S5DE35</accession>
<evidence type="ECO:0000256" key="1">
    <source>
        <dbReference type="SAM" id="MobiDB-lite"/>
    </source>
</evidence>
<dbReference type="Proteomes" id="UP000237082">
    <property type="component" value="Unassembled WGS sequence"/>
</dbReference>
<sequence length="143" mass="15124">DKAIDATEKLKKVSEISEKLTGGAAKVLRTDTGRKVYEAARAKLNPVLGNRLPDTERVLSLLDKAEDYSGKSANYLGRTGDALKAYRDIQGSTAKRLLAAGAAFLKNDEADAAAGDKKADAKAEGKSSGKRDNAKAKKKSSAK</sequence>
<evidence type="ECO:0000313" key="2">
    <source>
        <dbReference type="EMBL" id="POZ61242.1"/>
    </source>
</evidence>
<protein>
    <submittedName>
        <fullName evidence="2">Uncharacterized protein</fullName>
    </submittedName>
</protein>
<reference evidence="3" key="1">
    <citation type="submission" date="2018-02" db="EMBL/GenBank/DDBJ databases">
        <authorList>
            <person name="O'Hara-Hanley K."/>
            <person name="Soby S."/>
        </authorList>
    </citation>
    <scope>NUCLEOTIDE SEQUENCE [LARGE SCALE GENOMIC DNA]</scope>
    <source>
        <strain evidence="3">MWU14-2602</strain>
    </source>
</reference>
<feature type="non-terminal residue" evidence="2">
    <location>
        <position position="1"/>
    </location>
</feature>
<organism evidence="2 3">
    <name type="scientific">Chromobacterium alticapitis</name>
    <dbReference type="NCBI Taxonomy" id="2073169"/>
    <lineage>
        <taxon>Bacteria</taxon>
        <taxon>Pseudomonadati</taxon>
        <taxon>Pseudomonadota</taxon>
        <taxon>Betaproteobacteria</taxon>
        <taxon>Neisseriales</taxon>
        <taxon>Chromobacteriaceae</taxon>
        <taxon>Chromobacterium</taxon>
    </lineage>
</organism>
<keyword evidence="3" id="KW-1185">Reference proteome</keyword>
<feature type="non-terminal residue" evidence="2">
    <location>
        <position position="143"/>
    </location>
</feature>
<name>A0A2S5DE35_9NEIS</name>
<proteinExistence type="predicted"/>
<gene>
    <name evidence="2" type="ORF">C2I19_14645</name>
</gene>
<dbReference type="AlphaFoldDB" id="A0A2S5DE35"/>
<evidence type="ECO:0000313" key="3">
    <source>
        <dbReference type="Proteomes" id="UP000237082"/>
    </source>
</evidence>
<comment type="caution">
    <text evidence="2">The sequence shown here is derived from an EMBL/GenBank/DDBJ whole genome shotgun (WGS) entry which is preliminary data.</text>
</comment>
<dbReference type="OrthoDB" id="8573068at2"/>
<feature type="region of interest" description="Disordered" evidence="1">
    <location>
        <begin position="112"/>
        <end position="143"/>
    </location>
</feature>
<feature type="compositionally biased region" description="Basic and acidic residues" evidence="1">
    <location>
        <begin position="112"/>
        <end position="135"/>
    </location>
</feature>
<dbReference type="EMBL" id="PQWB01000065">
    <property type="protein sequence ID" value="POZ61242.1"/>
    <property type="molecule type" value="Genomic_DNA"/>
</dbReference>